<dbReference type="Gene3D" id="3.40.630.10">
    <property type="entry name" value="Zn peptidases"/>
    <property type="match status" value="1"/>
</dbReference>
<dbReference type="GO" id="GO:0004181">
    <property type="term" value="F:metallocarboxypeptidase activity"/>
    <property type="evidence" value="ECO:0007669"/>
    <property type="project" value="InterPro"/>
</dbReference>
<reference evidence="9 10" key="1">
    <citation type="submission" date="2016-01" db="EMBL/GenBank/DDBJ databases">
        <title>Investigation of taxonomic status of Bacillus aminovorans.</title>
        <authorList>
            <person name="Verma A."/>
            <person name="Pal Y."/>
            <person name="Krishnamurthi S."/>
        </authorList>
    </citation>
    <scope>NUCLEOTIDE SEQUENCE [LARGE SCALE GENOMIC DNA]</scope>
    <source>
        <strain evidence="9 10">DSM 4337</strain>
    </source>
</reference>
<dbReference type="CDD" id="cd06229">
    <property type="entry name" value="M14_Endopeptidase_I"/>
    <property type="match status" value="1"/>
</dbReference>
<dbReference type="GO" id="GO:0005615">
    <property type="term" value="C:extracellular space"/>
    <property type="evidence" value="ECO:0007669"/>
    <property type="project" value="TreeGrafter"/>
</dbReference>
<keyword evidence="4" id="KW-0378">Hydrolase</keyword>
<evidence type="ECO:0000313" key="10">
    <source>
        <dbReference type="Proteomes" id="UP000077271"/>
    </source>
</evidence>
<keyword evidence="5" id="KW-0862">Zinc</keyword>
<organism evidence="9 10">
    <name type="scientific">Domibacillus aminovorans</name>
    <dbReference type="NCBI Taxonomy" id="29332"/>
    <lineage>
        <taxon>Bacteria</taxon>
        <taxon>Bacillati</taxon>
        <taxon>Bacillota</taxon>
        <taxon>Bacilli</taxon>
        <taxon>Bacillales</taxon>
        <taxon>Bacillaceae</taxon>
        <taxon>Domibacillus</taxon>
    </lineage>
</organism>
<evidence type="ECO:0000256" key="6">
    <source>
        <dbReference type="ARBA" id="ARBA00023049"/>
    </source>
</evidence>
<dbReference type="PANTHER" id="PTHR11705:SF143">
    <property type="entry name" value="SLL0236 PROTEIN"/>
    <property type="match status" value="1"/>
</dbReference>
<keyword evidence="3" id="KW-0645">Protease</keyword>
<dbReference type="RefSeq" id="WP_063975186.1">
    <property type="nucleotide sequence ID" value="NZ_LQWZ01000033.1"/>
</dbReference>
<proteinExistence type="inferred from homology"/>
<dbReference type="OrthoDB" id="9802862at2"/>
<dbReference type="PROSITE" id="PS52035">
    <property type="entry name" value="PEPTIDASE_M14"/>
    <property type="match status" value="1"/>
</dbReference>
<evidence type="ECO:0000256" key="3">
    <source>
        <dbReference type="ARBA" id="ARBA00022670"/>
    </source>
</evidence>
<dbReference type="PRINTS" id="PR00765">
    <property type="entry name" value="CRBOXYPTASEA"/>
</dbReference>
<name>A0A177KPT7_9BACI</name>
<dbReference type="Pfam" id="PF00246">
    <property type="entry name" value="Peptidase_M14"/>
    <property type="match status" value="1"/>
</dbReference>
<dbReference type="SUPFAM" id="SSF53187">
    <property type="entry name" value="Zn-dependent exopeptidases"/>
    <property type="match status" value="1"/>
</dbReference>
<evidence type="ECO:0000259" key="8">
    <source>
        <dbReference type="PROSITE" id="PS52035"/>
    </source>
</evidence>
<dbReference type="AlphaFoldDB" id="A0A177KPT7"/>
<gene>
    <name evidence="9" type="ORF">AWH48_08235</name>
</gene>
<evidence type="ECO:0000256" key="5">
    <source>
        <dbReference type="ARBA" id="ARBA00022833"/>
    </source>
</evidence>
<dbReference type="InterPro" id="IPR000834">
    <property type="entry name" value="Peptidase_M14"/>
</dbReference>
<dbReference type="GO" id="GO:0006508">
    <property type="term" value="P:proteolysis"/>
    <property type="evidence" value="ECO:0007669"/>
    <property type="project" value="UniProtKB-KW"/>
</dbReference>
<comment type="cofactor">
    <cofactor evidence="1">
        <name>Zn(2+)</name>
        <dbReference type="ChEBI" id="CHEBI:29105"/>
    </cofactor>
</comment>
<feature type="active site" description="Proton donor/acceptor" evidence="7">
    <location>
        <position position="506"/>
    </location>
</feature>
<evidence type="ECO:0000256" key="4">
    <source>
        <dbReference type="ARBA" id="ARBA00022801"/>
    </source>
</evidence>
<feature type="domain" description="Peptidase M14" evidence="8">
    <location>
        <begin position="245"/>
        <end position="541"/>
    </location>
</feature>
<dbReference type="SMART" id="SM00631">
    <property type="entry name" value="Zn_pept"/>
    <property type="match status" value="1"/>
</dbReference>
<dbReference type="InterPro" id="IPR034274">
    <property type="entry name" value="ENP1_M14_CPD"/>
</dbReference>
<comment type="similarity">
    <text evidence="2 7">Belongs to the peptidase M14 family.</text>
</comment>
<evidence type="ECO:0000256" key="7">
    <source>
        <dbReference type="PROSITE-ProRule" id="PRU01379"/>
    </source>
</evidence>
<evidence type="ECO:0000256" key="2">
    <source>
        <dbReference type="ARBA" id="ARBA00005988"/>
    </source>
</evidence>
<accession>A0A177KPT7</accession>
<sequence length="541" mass="59556">MKKWTFLLLSAVLITVSVLPLMPRAASYMLTIADTNIYTPPSGGQDAILTPIPANTNVRVVSIEEKRIRITWQGVNGFIAREFLSGGDVSIVRPETPASGDYFQLAVDAELFKKQNGELVKIGRLLTGEVWGKNSTENGYVAFTFGNTTGYVKETDVIFLNEAVLAGGVQPGGTYKNRAMTRKTTDLLYSKNGILTSMARLQSGVLFETLATYRDYYIIDIGGRTAYVRKSDVTLYTGNYVNPFKTITYSQMEKDLKELVLWHPDIASLETIGKSVDGRDLYALKLGTGKEEVMVNASHHAREHITTNVIMEMADQYAYLFKTNGEMNGYSVQNILKKSSIYFVPMVNPDGVSLVQLGAGSAINRASVVKINGGKTNFSAWKANVRGVDLNRQYPAAWSTICCDPGKPSSQNYKGPKALSEPEAKAMYDFTLAHSFKASAAYHSSGQIIYWHFHQSGAQKTRDYAIAKKVSSKTGYSLVAPQSNPSGGGYTDWFIQSEQKPGLTIEVSPYVGNQPVPLVYFSSIWKQNNSIGLLLANENIK</sequence>
<comment type="caution">
    <text evidence="9">The sequence shown here is derived from an EMBL/GenBank/DDBJ whole genome shotgun (WGS) entry which is preliminary data.</text>
</comment>
<keyword evidence="6" id="KW-0482">Metalloprotease</keyword>
<dbReference type="PANTHER" id="PTHR11705">
    <property type="entry name" value="PROTEASE FAMILY M14 CARBOXYPEPTIDASE A,B"/>
    <property type="match status" value="1"/>
</dbReference>
<protein>
    <recommendedName>
        <fullName evidence="8">Peptidase M14 domain-containing protein</fullName>
    </recommendedName>
</protein>
<dbReference type="EMBL" id="LQWZ01000033">
    <property type="protein sequence ID" value="OAH54571.1"/>
    <property type="molecule type" value="Genomic_DNA"/>
</dbReference>
<dbReference type="GO" id="GO:0008270">
    <property type="term" value="F:zinc ion binding"/>
    <property type="evidence" value="ECO:0007669"/>
    <property type="project" value="InterPro"/>
</dbReference>
<dbReference type="Proteomes" id="UP000077271">
    <property type="component" value="Unassembled WGS sequence"/>
</dbReference>
<evidence type="ECO:0000256" key="1">
    <source>
        <dbReference type="ARBA" id="ARBA00001947"/>
    </source>
</evidence>
<evidence type="ECO:0000313" key="9">
    <source>
        <dbReference type="EMBL" id="OAH54571.1"/>
    </source>
</evidence>